<name>A0ABR4B4J6_9LECA</name>
<evidence type="ECO:0000256" key="1">
    <source>
        <dbReference type="SAM" id="MobiDB-lite"/>
    </source>
</evidence>
<dbReference type="Proteomes" id="UP001590951">
    <property type="component" value="Unassembled WGS sequence"/>
</dbReference>
<keyword evidence="3" id="KW-1185">Reference proteome</keyword>
<dbReference type="EMBL" id="JBHFEH010000025">
    <property type="protein sequence ID" value="KAL2052798.1"/>
    <property type="molecule type" value="Genomic_DNA"/>
</dbReference>
<comment type="caution">
    <text evidence="2">The sequence shown here is derived from an EMBL/GenBank/DDBJ whole genome shotgun (WGS) entry which is preliminary data.</text>
</comment>
<protein>
    <submittedName>
        <fullName evidence="2">Uncharacterized protein</fullName>
    </submittedName>
</protein>
<gene>
    <name evidence="2" type="ORF">ABVK25_007039</name>
</gene>
<reference evidence="2 3" key="1">
    <citation type="submission" date="2024-09" db="EMBL/GenBank/DDBJ databases">
        <title>Rethinking Asexuality: The Enigmatic Case of Functional Sexual Genes in Lepraria (Stereocaulaceae).</title>
        <authorList>
            <person name="Doellman M."/>
            <person name="Sun Y."/>
            <person name="Barcenas-Pena A."/>
            <person name="Lumbsch H.T."/>
            <person name="Grewe F."/>
        </authorList>
    </citation>
    <scope>NUCLEOTIDE SEQUENCE [LARGE SCALE GENOMIC DNA]</scope>
    <source>
        <strain evidence="2 3">Grewe 0041</strain>
    </source>
</reference>
<evidence type="ECO:0000313" key="2">
    <source>
        <dbReference type="EMBL" id="KAL2052798.1"/>
    </source>
</evidence>
<evidence type="ECO:0000313" key="3">
    <source>
        <dbReference type="Proteomes" id="UP001590951"/>
    </source>
</evidence>
<accession>A0ABR4B4J6</accession>
<organism evidence="2 3">
    <name type="scientific">Lepraria finkii</name>
    <dbReference type="NCBI Taxonomy" id="1340010"/>
    <lineage>
        <taxon>Eukaryota</taxon>
        <taxon>Fungi</taxon>
        <taxon>Dikarya</taxon>
        <taxon>Ascomycota</taxon>
        <taxon>Pezizomycotina</taxon>
        <taxon>Lecanoromycetes</taxon>
        <taxon>OSLEUM clade</taxon>
        <taxon>Lecanoromycetidae</taxon>
        <taxon>Lecanorales</taxon>
        <taxon>Lecanorineae</taxon>
        <taxon>Stereocaulaceae</taxon>
        <taxon>Lepraria</taxon>
    </lineage>
</organism>
<feature type="region of interest" description="Disordered" evidence="1">
    <location>
        <begin position="88"/>
        <end position="118"/>
    </location>
</feature>
<sequence>MFSPRAGSEAKRYGRQSSALKIKSRWCPTEAVPHVYKRSNTSVDTREAESKYIYFSYGVNSTGKEAMFYCPFPLLLFLRRTEDEVPMKSSISLGSSDADRKRKRKHQFSRSCPLHQRL</sequence>
<proteinExistence type="predicted"/>